<dbReference type="PANTHER" id="PTHR43031">
    <property type="entry name" value="FAD-DEPENDENT OXIDOREDUCTASE"/>
    <property type="match status" value="1"/>
</dbReference>
<dbReference type="AlphaFoldDB" id="A0A7Z0VNE9"/>
<dbReference type="InterPro" id="IPR036873">
    <property type="entry name" value="Rhodanese-like_dom_sf"/>
</dbReference>
<feature type="domain" description="Rhodanese" evidence="2">
    <location>
        <begin position="282"/>
        <end position="341"/>
    </location>
</feature>
<gene>
    <name evidence="3" type="ORF">CODIS_14030</name>
</gene>
<dbReference type="GO" id="GO:0004792">
    <property type="term" value="F:thiosulfate-cyanide sulfurtransferase activity"/>
    <property type="evidence" value="ECO:0007669"/>
    <property type="project" value="InterPro"/>
</dbReference>
<proteinExistence type="predicted"/>
<keyword evidence="1" id="KW-0732">Signal</keyword>
<evidence type="ECO:0000259" key="2">
    <source>
        <dbReference type="PROSITE" id="PS50206"/>
    </source>
</evidence>
<accession>A0A7Z0VNE9</accession>
<dbReference type="PROSITE" id="PS50206">
    <property type="entry name" value="RHODANESE_3"/>
    <property type="match status" value="3"/>
</dbReference>
<dbReference type="PROSITE" id="PS00380">
    <property type="entry name" value="RHODANESE_1"/>
    <property type="match status" value="1"/>
</dbReference>
<dbReference type="OrthoDB" id="9814704at2"/>
<dbReference type="Proteomes" id="UP000094769">
    <property type="component" value="Unassembled WGS sequence"/>
</dbReference>
<feature type="signal peptide" evidence="1">
    <location>
        <begin position="1"/>
        <end position="23"/>
    </location>
</feature>
<dbReference type="SUPFAM" id="SSF52821">
    <property type="entry name" value="Rhodanese/Cell cycle control phosphatase"/>
    <property type="match status" value="3"/>
</dbReference>
<dbReference type="InterPro" id="IPR001307">
    <property type="entry name" value="Thiosulphate_STrfase_CS"/>
</dbReference>
<organism evidence="3 4">
    <name type="scientific">Candidatus Thiodiazotropha endolucinida</name>
    <dbReference type="NCBI Taxonomy" id="1655433"/>
    <lineage>
        <taxon>Bacteria</taxon>
        <taxon>Pseudomonadati</taxon>
        <taxon>Pseudomonadota</taxon>
        <taxon>Gammaproteobacteria</taxon>
        <taxon>Chromatiales</taxon>
        <taxon>Sedimenticolaceae</taxon>
        <taxon>Candidatus Thiodiazotropha</taxon>
    </lineage>
</organism>
<name>A0A7Z0VNE9_9GAMM</name>
<reference evidence="3 4" key="1">
    <citation type="submission" date="2016-06" db="EMBL/GenBank/DDBJ databases">
        <title>Genome sequence of endosymbiont of Candidatus Endolucinida thiodiazotropha.</title>
        <authorList>
            <person name="Poehlein A."/>
            <person name="Koenig S."/>
            <person name="Heiden S.E."/>
            <person name="Thuermer A."/>
            <person name="Voget S."/>
            <person name="Daniel R."/>
            <person name="Markert S."/>
            <person name="Gros O."/>
            <person name="Schweder T."/>
        </authorList>
    </citation>
    <scope>NUCLEOTIDE SEQUENCE [LARGE SCALE GENOMIC DNA]</scope>
    <source>
        <strain evidence="3 4">COS</strain>
    </source>
</reference>
<dbReference type="Gene3D" id="3.40.250.10">
    <property type="entry name" value="Rhodanese-like domain"/>
    <property type="match status" value="3"/>
</dbReference>
<dbReference type="EMBL" id="MARB01000006">
    <property type="protein sequence ID" value="ODJ88396.1"/>
    <property type="molecule type" value="Genomic_DNA"/>
</dbReference>
<evidence type="ECO:0000313" key="4">
    <source>
        <dbReference type="Proteomes" id="UP000094769"/>
    </source>
</evidence>
<dbReference type="InterPro" id="IPR050229">
    <property type="entry name" value="GlpE_sulfurtransferase"/>
</dbReference>
<protein>
    <submittedName>
        <fullName evidence="3">Molybdopterin biosynthesis protein MoeB</fullName>
    </submittedName>
</protein>
<dbReference type="InterPro" id="IPR001763">
    <property type="entry name" value="Rhodanese-like_dom"/>
</dbReference>
<dbReference type="RefSeq" id="WP_069122682.1">
    <property type="nucleotide sequence ID" value="NZ_MARB01000006.1"/>
</dbReference>
<comment type="caution">
    <text evidence="3">The sequence shown here is derived from an EMBL/GenBank/DDBJ whole genome shotgun (WGS) entry which is preliminary data.</text>
</comment>
<evidence type="ECO:0000313" key="3">
    <source>
        <dbReference type="EMBL" id="ODJ88396.1"/>
    </source>
</evidence>
<dbReference type="SMART" id="SM00450">
    <property type="entry name" value="RHOD"/>
    <property type="match status" value="3"/>
</dbReference>
<dbReference type="CDD" id="cd00158">
    <property type="entry name" value="RHOD"/>
    <property type="match status" value="3"/>
</dbReference>
<sequence>MKRLALGSAFTALVIFLTLPVFAAEQAKEKPSWWYKDVVDASFVTQYATVPPKKEVLIVDSRPARKYNKGHIVPAINISNSQFDKMTHLLPQNKSNLLIFYCGGLKCPLSHKSAAKAEALGYTNVKVYAAGFPDWVKNGGLPPGVSAAHVKMLIDKNKGATIVDARPARKFKKGHLPGAINVPLRQFDKLVDRLPTDKNSPLIFYCGGYKCPLSPKSAVKAVAMGYTKVRLFQAGYPAWKKAYGDAIEKTAKAKPAAAPKIEAGEDEGTISIASFNTLATNNPEDFYWYDVRDPEEVESDGTFAKAVIMTVDEVEENIDKLPTDKPIVFFCSTGARSGEAYDLVMMKREDLKIYFLDANVAFNPDGSVPKATPLE</sequence>
<evidence type="ECO:0000256" key="1">
    <source>
        <dbReference type="SAM" id="SignalP"/>
    </source>
</evidence>
<feature type="domain" description="Rhodanese" evidence="2">
    <location>
        <begin position="52"/>
        <end position="143"/>
    </location>
</feature>
<feature type="chain" id="PRO_5031432800" evidence="1">
    <location>
        <begin position="24"/>
        <end position="375"/>
    </location>
</feature>
<keyword evidence="4" id="KW-1185">Reference proteome</keyword>
<dbReference type="Pfam" id="PF00581">
    <property type="entry name" value="Rhodanese"/>
    <property type="match status" value="3"/>
</dbReference>
<feature type="domain" description="Rhodanese" evidence="2">
    <location>
        <begin position="156"/>
        <end position="248"/>
    </location>
</feature>
<dbReference type="PANTHER" id="PTHR43031:SF7">
    <property type="entry name" value="NITRIC OXIDE REDUCTASE FLRD-NAD(+) REDUCTASE"/>
    <property type="match status" value="1"/>
</dbReference>